<keyword evidence="6 12" id="KW-0732">Signal</keyword>
<evidence type="ECO:0000256" key="7">
    <source>
        <dbReference type="ARBA" id="ARBA00022801"/>
    </source>
</evidence>
<dbReference type="GO" id="GO:0010047">
    <property type="term" value="P:fruit dehiscence"/>
    <property type="evidence" value="ECO:0007669"/>
    <property type="project" value="UniProtKB-ARBA"/>
</dbReference>
<reference evidence="13" key="1">
    <citation type="submission" date="2020-05" db="EMBL/GenBank/DDBJ databases">
        <title>WGS assembly of Panicum virgatum.</title>
        <authorList>
            <person name="Lovell J.T."/>
            <person name="Jenkins J."/>
            <person name="Shu S."/>
            <person name="Juenger T.E."/>
            <person name="Schmutz J."/>
        </authorList>
    </citation>
    <scope>NUCLEOTIDE SEQUENCE</scope>
    <source>
        <strain evidence="13">AP13</strain>
    </source>
</reference>
<dbReference type="FunFam" id="2.160.20.10:FF:000028">
    <property type="entry name" value="Polygalacturonase QRT2"/>
    <property type="match status" value="1"/>
</dbReference>
<gene>
    <name evidence="13" type="ORF">PVAP13_9KG403198</name>
</gene>
<dbReference type="Proteomes" id="UP000823388">
    <property type="component" value="Chromosome 9K"/>
</dbReference>
<evidence type="ECO:0000256" key="3">
    <source>
        <dbReference type="ARBA" id="ARBA00012736"/>
    </source>
</evidence>
<keyword evidence="9" id="KW-0961">Cell wall biogenesis/degradation</keyword>
<dbReference type="EMBL" id="CM029053">
    <property type="protein sequence ID" value="KAG2545061.1"/>
    <property type="molecule type" value="Genomic_DNA"/>
</dbReference>
<evidence type="ECO:0000256" key="11">
    <source>
        <dbReference type="RuleBase" id="RU361169"/>
    </source>
</evidence>
<sequence length="433" mass="45272">MASTKLQLVFLAPFLALLFSSGALGAAAAETTNNGTAAAVGRSSSLASAQSGVFFSLDSFGARGDGSHDDAPALARAWKAACASPRPAVLLVPGGGKRYLLSSVVKLSGPCRSASVTVTVQGTLVASPNRADWSGKDTRHWIVFRAVDGLTVSGGGVIDGNGEAWWKNSCKINKALPCKEAPTALSFHYCTSLRVQDLKIVNSQQIHMSIEDCSNVQVAGLSITAPGTSPNTDGIHITRSNDVQVTNCKIKTGDDCISIENGTHNLHVSQVVCGPGHGISIGSLGDDNSRAEVSGITIDSVQLYGTTNGARIKTYQGGSGYARDIAFQNMVMGGVRNPIIIDQNYCDKAKPCREQGSSAVEVSNVVFRNIRGTSTTKDAIKLSCSKNAPCHGITLQNIDLEMEGGNGAAESTCQNARWRKAGTVLPQPCTSQN</sequence>
<keyword evidence="7 11" id="KW-0378">Hydrolase</keyword>
<evidence type="ECO:0000256" key="6">
    <source>
        <dbReference type="ARBA" id="ARBA00022729"/>
    </source>
</evidence>
<feature type="signal peptide" evidence="12">
    <location>
        <begin position="1"/>
        <end position="29"/>
    </location>
</feature>
<dbReference type="Gene3D" id="2.160.20.10">
    <property type="entry name" value="Single-stranded right-handed beta-helix, Pectin lyase-like"/>
    <property type="match status" value="1"/>
</dbReference>
<evidence type="ECO:0000256" key="4">
    <source>
        <dbReference type="ARBA" id="ARBA00022512"/>
    </source>
</evidence>
<evidence type="ECO:0000256" key="12">
    <source>
        <dbReference type="SAM" id="SignalP"/>
    </source>
</evidence>
<comment type="catalytic activity">
    <reaction evidence="10">
        <text>(1,4-alpha-D-galacturonosyl)n+m + H2O = (1,4-alpha-D-galacturonosyl)n + (1,4-alpha-D-galacturonosyl)m.</text>
        <dbReference type="EC" id="3.2.1.15"/>
    </reaction>
</comment>
<accession>A0A8T0N5I4</accession>
<feature type="chain" id="PRO_5035768931" description="endo-polygalacturonase" evidence="12">
    <location>
        <begin position="30"/>
        <end position="433"/>
    </location>
</feature>
<dbReference type="Pfam" id="PF00295">
    <property type="entry name" value="Glyco_hydro_28"/>
    <property type="match status" value="1"/>
</dbReference>
<comment type="subcellular location">
    <subcellularLocation>
        <location evidence="1">Secreted</location>
        <location evidence="1">Cell wall</location>
    </subcellularLocation>
</comment>
<keyword evidence="5" id="KW-0964">Secreted</keyword>
<dbReference type="PANTHER" id="PTHR31375">
    <property type="match status" value="1"/>
</dbReference>
<keyword evidence="8 11" id="KW-0326">Glycosidase</keyword>
<dbReference type="GO" id="GO:0009901">
    <property type="term" value="P:anther dehiscence"/>
    <property type="evidence" value="ECO:0007669"/>
    <property type="project" value="UniProtKB-ARBA"/>
</dbReference>
<dbReference type="GO" id="GO:0009830">
    <property type="term" value="P:cell wall modification involved in abscission"/>
    <property type="evidence" value="ECO:0007669"/>
    <property type="project" value="UniProtKB-ARBA"/>
</dbReference>
<dbReference type="InterPro" id="IPR000743">
    <property type="entry name" value="Glyco_hydro_28"/>
</dbReference>
<dbReference type="OrthoDB" id="635044at2759"/>
<evidence type="ECO:0000256" key="1">
    <source>
        <dbReference type="ARBA" id="ARBA00004191"/>
    </source>
</evidence>
<dbReference type="InterPro" id="IPR011050">
    <property type="entry name" value="Pectin_lyase_fold/virulence"/>
</dbReference>
<evidence type="ECO:0000313" key="13">
    <source>
        <dbReference type="EMBL" id="KAG2545061.1"/>
    </source>
</evidence>
<dbReference type="SMART" id="SM00710">
    <property type="entry name" value="PbH1"/>
    <property type="match status" value="4"/>
</dbReference>
<dbReference type="AlphaFoldDB" id="A0A8T0N5I4"/>
<comment type="similarity">
    <text evidence="2 11">Belongs to the glycosyl hydrolase 28 family.</text>
</comment>
<organism evidence="13 14">
    <name type="scientific">Panicum virgatum</name>
    <name type="common">Blackwell switchgrass</name>
    <dbReference type="NCBI Taxonomy" id="38727"/>
    <lineage>
        <taxon>Eukaryota</taxon>
        <taxon>Viridiplantae</taxon>
        <taxon>Streptophyta</taxon>
        <taxon>Embryophyta</taxon>
        <taxon>Tracheophyta</taxon>
        <taxon>Spermatophyta</taxon>
        <taxon>Magnoliopsida</taxon>
        <taxon>Liliopsida</taxon>
        <taxon>Poales</taxon>
        <taxon>Poaceae</taxon>
        <taxon>PACMAD clade</taxon>
        <taxon>Panicoideae</taxon>
        <taxon>Panicodae</taxon>
        <taxon>Paniceae</taxon>
        <taxon>Panicinae</taxon>
        <taxon>Panicum</taxon>
        <taxon>Panicum sect. Hiantes</taxon>
    </lineage>
</organism>
<dbReference type="EC" id="3.2.1.15" evidence="3"/>
<name>A0A8T0N5I4_PANVG</name>
<evidence type="ECO:0000256" key="8">
    <source>
        <dbReference type="ARBA" id="ARBA00023295"/>
    </source>
</evidence>
<keyword evidence="14" id="KW-1185">Reference proteome</keyword>
<dbReference type="GO" id="GO:0005975">
    <property type="term" value="P:carbohydrate metabolic process"/>
    <property type="evidence" value="ECO:0007669"/>
    <property type="project" value="InterPro"/>
</dbReference>
<evidence type="ECO:0000256" key="9">
    <source>
        <dbReference type="ARBA" id="ARBA00023316"/>
    </source>
</evidence>
<dbReference type="SUPFAM" id="SSF51126">
    <property type="entry name" value="Pectin lyase-like"/>
    <property type="match status" value="1"/>
</dbReference>
<evidence type="ECO:0000256" key="2">
    <source>
        <dbReference type="ARBA" id="ARBA00008834"/>
    </source>
</evidence>
<keyword evidence="4" id="KW-0134">Cell wall</keyword>
<dbReference type="InterPro" id="IPR006626">
    <property type="entry name" value="PbH1"/>
</dbReference>
<dbReference type="GO" id="GO:0004650">
    <property type="term" value="F:polygalacturonase activity"/>
    <property type="evidence" value="ECO:0007669"/>
    <property type="project" value="UniProtKB-EC"/>
</dbReference>
<evidence type="ECO:0000256" key="10">
    <source>
        <dbReference type="ARBA" id="ARBA00034074"/>
    </source>
</evidence>
<comment type="caution">
    <text evidence="13">The sequence shown here is derived from an EMBL/GenBank/DDBJ whole genome shotgun (WGS) entry which is preliminary data.</text>
</comment>
<evidence type="ECO:0000256" key="5">
    <source>
        <dbReference type="ARBA" id="ARBA00022525"/>
    </source>
</evidence>
<proteinExistence type="inferred from homology"/>
<protein>
    <recommendedName>
        <fullName evidence="3">endo-polygalacturonase</fullName>
        <ecNumber evidence="3">3.2.1.15</ecNumber>
    </recommendedName>
</protein>
<evidence type="ECO:0000313" key="14">
    <source>
        <dbReference type="Proteomes" id="UP000823388"/>
    </source>
</evidence>
<dbReference type="InterPro" id="IPR012334">
    <property type="entry name" value="Pectin_lyas_fold"/>
</dbReference>